<protein>
    <submittedName>
        <fullName evidence="1">Uncharacterized protein</fullName>
    </submittedName>
</protein>
<evidence type="ECO:0000313" key="1">
    <source>
        <dbReference type="EMBL" id="PSN64472.1"/>
    </source>
</evidence>
<proteinExistence type="predicted"/>
<organism evidence="1 2">
    <name type="scientific">Corynespora cassiicola Philippines</name>
    <dbReference type="NCBI Taxonomy" id="1448308"/>
    <lineage>
        <taxon>Eukaryota</taxon>
        <taxon>Fungi</taxon>
        <taxon>Dikarya</taxon>
        <taxon>Ascomycota</taxon>
        <taxon>Pezizomycotina</taxon>
        <taxon>Dothideomycetes</taxon>
        <taxon>Pleosporomycetidae</taxon>
        <taxon>Pleosporales</taxon>
        <taxon>Corynesporascaceae</taxon>
        <taxon>Corynespora</taxon>
    </lineage>
</organism>
<dbReference type="Proteomes" id="UP000240883">
    <property type="component" value="Unassembled WGS sequence"/>
</dbReference>
<sequence length="253" mass="28898">MPHDGQALRHRIQGLLHRNRKTVRIADVSASGEAVRHCTRIRSHTLFTHTTVAVRSWLRPVPWRQVGGVEITRRMLPSHCFIVFLRPVHQGTTLHALCLSDAGSLRIDVILLILAISFQCRGFSPSLHMHIGSAKSHRAFPNKQKASHSPRCLILFACFGIYPKLSHWQRRLTDLYRQVVAWRIPMSVLLKPRGSCFVFLRLACLYQCSDWDALIFRIVITLWACFWRPRGSPRSFLILPFPSSSSPSTTCNS</sequence>
<accession>A0A2T2NGA8</accession>
<gene>
    <name evidence="1" type="ORF">BS50DRAFT_575915</name>
</gene>
<reference evidence="1 2" key="1">
    <citation type="journal article" date="2018" name="Front. Microbiol.">
        <title>Genome-Wide Analysis of Corynespora cassiicola Leaf Fall Disease Putative Effectors.</title>
        <authorList>
            <person name="Lopez D."/>
            <person name="Ribeiro S."/>
            <person name="Label P."/>
            <person name="Fumanal B."/>
            <person name="Venisse J.S."/>
            <person name="Kohler A."/>
            <person name="de Oliveira R.R."/>
            <person name="Labutti K."/>
            <person name="Lipzen A."/>
            <person name="Lail K."/>
            <person name="Bauer D."/>
            <person name="Ohm R.A."/>
            <person name="Barry K.W."/>
            <person name="Spatafora J."/>
            <person name="Grigoriev I.V."/>
            <person name="Martin F.M."/>
            <person name="Pujade-Renaud V."/>
        </authorList>
    </citation>
    <scope>NUCLEOTIDE SEQUENCE [LARGE SCALE GENOMIC DNA]</scope>
    <source>
        <strain evidence="1 2">Philippines</strain>
    </source>
</reference>
<keyword evidence="2" id="KW-1185">Reference proteome</keyword>
<name>A0A2T2NGA8_CORCC</name>
<dbReference type="EMBL" id="KZ678138">
    <property type="protein sequence ID" value="PSN64472.1"/>
    <property type="molecule type" value="Genomic_DNA"/>
</dbReference>
<evidence type="ECO:0000313" key="2">
    <source>
        <dbReference type="Proteomes" id="UP000240883"/>
    </source>
</evidence>
<dbReference type="AlphaFoldDB" id="A0A2T2NGA8"/>